<evidence type="ECO:0000313" key="1">
    <source>
        <dbReference type="EMBL" id="CAH3105823.1"/>
    </source>
</evidence>
<evidence type="ECO:0000313" key="2">
    <source>
        <dbReference type="Proteomes" id="UP001159405"/>
    </source>
</evidence>
<protein>
    <submittedName>
        <fullName evidence="1">Uncharacterized protein</fullName>
    </submittedName>
</protein>
<dbReference type="Proteomes" id="UP001159405">
    <property type="component" value="Unassembled WGS sequence"/>
</dbReference>
<sequence length="97" mass="10757">VNPDQILQNEIKFNTFQLQDEFSAGCNVSVDPKGLAQPGHVHVSHVIVTLTYSGHHDNCTDPSSGEILERVTETAYRSFFFYVLDTSCIQPLGMRSG</sequence>
<feature type="non-terminal residue" evidence="1">
    <location>
        <position position="97"/>
    </location>
</feature>
<keyword evidence="2" id="KW-1185">Reference proteome</keyword>
<proteinExistence type="predicted"/>
<comment type="caution">
    <text evidence="1">The sequence shown here is derived from an EMBL/GenBank/DDBJ whole genome shotgun (WGS) entry which is preliminary data.</text>
</comment>
<feature type="non-terminal residue" evidence="1">
    <location>
        <position position="1"/>
    </location>
</feature>
<name>A0ABN8NE86_9CNID</name>
<reference evidence="1 2" key="1">
    <citation type="submission" date="2022-05" db="EMBL/GenBank/DDBJ databases">
        <authorList>
            <consortium name="Genoscope - CEA"/>
            <person name="William W."/>
        </authorList>
    </citation>
    <scope>NUCLEOTIDE SEQUENCE [LARGE SCALE GENOMIC DNA]</scope>
</reference>
<accession>A0ABN8NE86</accession>
<organism evidence="1 2">
    <name type="scientific">Porites lobata</name>
    <dbReference type="NCBI Taxonomy" id="104759"/>
    <lineage>
        <taxon>Eukaryota</taxon>
        <taxon>Metazoa</taxon>
        <taxon>Cnidaria</taxon>
        <taxon>Anthozoa</taxon>
        <taxon>Hexacorallia</taxon>
        <taxon>Scleractinia</taxon>
        <taxon>Fungiina</taxon>
        <taxon>Poritidae</taxon>
        <taxon>Porites</taxon>
    </lineage>
</organism>
<gene>
    <name evidence="1" type="ORF">PLOB_00013871</name>
</gene>
<dbReference type="EMBL" id="CALNXK010000018">
    <property type="protein sequence ID" value="CAH3105823.1"/>
    <property type="molecule type" value="Genomic_DNA"/>
</dbReference>